<keyword evidence="6 11" id="KW-0812">Transmembrane</keyword>
<keyword evidence="7" id="KW-0653">Protein transport</keyword>
<evidence type="ECO:0000256" key="8">
    <source>
        <dbReference type="ARBA" id="ARBA00022989"/>
    </source>
</evidence>
<evidence type="ECO:0000313" key="14">
    <source>
        <dbReference type="Proteomes" id="UP000050864"/>
    </source>
</evidence>
<dbReference type="SUPFAM" id="SSF74653">
    <property type="entry name" value="TolA/TonB C-terminal domain"/>
    <property type="match status" value="1"/>
</dbReference>
<dbReference type="GO" id="GO:0055085">
    <property type="term" value="P:transmembrane transport"/>
    <property type="evidence" value="ECO:0007669"/>
    <property type="project" value="InterPro"/>
</dbReference>
<feature type="compositionally biased region" description="Low complexity" evidence="10">
    <location>
        <begin position="92"/>
        <end position="135"/>
    </location>
</feature>
<name>A0A0R0C1B5_9GAMM</name>
<evidence type="ECO:0000256" key="5">
    <source>
        <dbReference type="ARBA" id="ARBA00022519"/>
    </source>
</evidence>
<accession>A0A0R0C1B5</accession>
<comment type="caution">
    <text evidence="13">The sequence shown here is derived from an EMBL/GenBank/DDBJ whole genome shotgun (WGS) entry which is preliminary data.</text>
</comment>
<evidence type="ECO:0000256" key="10">
    <source>
        <dbReference type="SAM" id="MobiDB-lite"/>
    </source>
</evidence>
<dbReference type="STRING" id="405444.ABB26_10975"/>
<dbReference type="OrthoDB" id="6077935at2"/>
<dbReference type="PANTHER" id="PTHR33446">
    <property type="entry name" value="PROTEIN TONB-RELATED"/>
    <property type="match status" value="1"/>
</dbReference>
<keyword evidence="9 11" id="KW-0472">Membrane</keyword>
<dbReference type="Proteomes" id="UP000050864">
    <property type="component" value="Unassembled WGS sequence"/>
</dbReference>
<comment type="subcellular location">
    <subcellularLocation>
        <location evidence="1">Cell inner membrane</location>
        <topology evidence="1">Single-pass membrane protein</topology>
        <orientation evidence="1">Periplasmic side</orientation>
    </subcellularLocation>
</comment>
<proteinExistence type="inferred from homology"/>
<keyword evidence="3" id="KW-0813">Transport</keyword>
<comment type="similarity">
    <text evidence="2">Belongs to the TonB family.</text>
</comment>
<reference evidence="13 14" key="1">
    <citation type="submission" date="2015-05" db="EMBL/GenBank/DDBJ databases">
        <title>Genome sequencing and analysis of members of genus Stenotrophomonas.</title>
        <authorList>
            <person name="Patil P.P."/>
            <person name="Midha S."/>
            <person name="Patil P.B."/>
        </authorList>
    </citation>
    <scope>NUCLEOTIDE SEQUENCE [LARGE SCALE GENOMIC DNA]</scope>
    <source>
        <strain evidence="13 14">DSM 18929</strain>
    </source>
</reference>
<dbReference type="RefSeq" id="WP_057634009.1">
    <property type="nucleotide sequence ID" value="NZ_LDJI01000020.1"/>
</dbReference>
<dbReference type="GO" id="GO:0015031">
    <property type="term" value="P:protein transport"/>
    <property type="evidence" value="ECO:0007669"/>
    <property type="project" value="UniProtKB-KW"/>
</dbReference>
<evidence type="ECO:0000313" key="13">
    <source>
        <dbReference type="EMBL" id="KRG63725.1"/>
    </source>
</evidence>
<evidence type="ECO:0000259" key="12">
    <source>
        <dbReference type="PROSITE" id="PS52015"/>
    </source>
</evidence>
<feature type="transmembrane region" description="Helical" evidence="11">
    <location>
        <begin position="12"/>
        <end position="34"/>
    </location>
</feature>
<dbReference type="EMBL" id="LDJI01000020">
    <property type="protein sequence ID" value="KRG63725.1"/>
    <property type="molecule type" value="Genomic_DNA"/>
</dbReference>
<evidence type="ECO:0000256" key="4">
    <source>
        <dbReference type="ARBA" id="ARBA00022475"/>
    </source>
</evidence>
<dbReference type="InterPro" id="IPR051045">
    <property type="entry name" value="TonB-dependent_transducer"/>
</dbReference>
<dbReference type="PROSITE" id="PS52015">
    <property type="entry name" value="TONB_CTD"/>
    <property type="match status" value="1"/>
</dbReference>
<evidence type="ECO:0000256" key="7">
    <source>
        <dbReference type="ARBA" id="ARBA00022927"/>
    </source>
</evidence>
<dbReference type="InterPro" id="IPR006260">
    <property type="entry name" value="TonB/TolA_C"/>
</dbReference>
<dbReference type="Pfam" id="PF03544">
    <property type="entry name" value="TonB_C"/>
    <property type="match status" value="1"/>
</dbReference>
<keyword evidence="14" id="KW-1185">Reference proteome</keyword>
<keyword evidence="5" id="KW-0997">Cell inner membrane</keyword>
<evidence type="ECO:0000256" key="6">
    <source>
        <dbReference type="ARBA" id="ARBA00022692"/>
    </source>
</evidence>
<dbReference type="GO" id="GO:0005886">
    <property type="term" value="C:plasma membrane"/>
    <property type="evidence" value="ECO:0007669"/>
    <property type="project" value="UniProtKB-SubCell"/>
</dbReference>
<dbReference type="AlphaFoldDB" id="A0A0R0C1B5"/>
<sequence length="249" mass="26571">MIGREGGQPWLRWIGCFILVLMVHAVLIGGAMYWRRYLPLPIVAAQPQAVLVELAPVAMAPDVPPSDSAAGPRQQETVATPAAPMPRPQSEPTQAQRATPPLPAAPAALPMQQEQAAEQALASDAAPASAPPQVDASRSVRYAARQASAGSSNAAFADWQAQLLGHLERFKRYPRAAQRRRYQGVVQVGYTVDRQGNVLAVQLDRGSGHAPLDEEALAAVRRASPLPPPPADVPGDPVDVTTPVQFLMR</sequence>
<gene>
    <name evidence="13" type="ORF">ABB26_10975</name>
</gene>
<evidence type="ECO:0000256" key="1">
    <source>
        <dbReference type="ARBA" id="ARBA00004383"/>
    </source>
</evidence>
<keyword evidence="8 11" id="KW-1133">Transmembrane helix</keyword>
<dbReference type="PATRIC" id="fig|405444.3.peg.1278"/>
<evidence type="ECO:0000256" key="9">
    <source>
        <dbReference type="ARBA" id="ARBA00023136"/>
    </source>
</evidence>
<evidence type="ECO:0000256" key="2">
    <source>
        <dbReference type="ARBA" id="ARBA00006555"/>
    </source>
</evidence>
<evidence type="ECO:0000256" key="3">
    <source>
        <dbReference type="ARBA" id="ARBA00022448"/>
    </source>
</evidence>
<dbReference type="Gene3D" id="3.30.1150.10">
    <property type="match status" value="1"/>
</dbReference>
<dbReference type="InterPro" id="IPR037682">
    <property type="entry name" value="TonB_C"/>
</dbReference>
<feature type="domain" description="TonB C-terminal" evidence="12">
    <location>
        <begin position="158"/>
        <end position="249"/>
    </location>
</feature>
<feature type="region of interest" description="Disordered" evidence="10">
    <location>
        <begin position="63"/>
        <end position="135"/>
    </location>
</feature>
<organism evidence="13 14">
    <name type="scientific">Stenotrophomonas humi</name>
    <dbReference type="NCBI Taxonomy" id="405444"/>
    <lineage>
        <taxon>Bacteria</taxon>
        <taxon>Pseudomonadati</taxon>
        <taxon>Pseudomonadota</taxon>
        <taxon>Gammaproteobacteria</taxon>
        <taxon>Lysobacterales</taxon>
        <taxon>Lysobacteraceae</taxon>
        <taxon>Stenotrophomonas</taxon>
    </lineage>
</organism>
<keyword evidence="4" id="KW-1003">Cell membrane</keyword>
<protein>
    <recommendedName>
        <fullName evidence="12">TonB C-terminal domain-containing protein</fullName>
    </recommendedName>
</protein>
<evidence type="ECO:0000256" key="11">
    <source>
        <dbReference type="SAM" id="Phobius"/>
    </source>
</evidence>
<dbReference type="NCBIfam" id="TIGR01352">
    <property type="entry name" value="tonB_Cterm"/>
    <property type="match status" value="1"/>
</dbReference>